<gene>
    <name evidence="5" type="ORF">HNP48_003160</name>
</gene>
<accession>A0A7X0PEQ5</accession>
<dbReference type="PANTHER" id="PTHR47893">
    <property type="entry name" value="REGULATORY PROTEIN PCHR"/>
    <property type="match status" value="1"/>
</dbReference>
<dbReference type="InterPro" id="IPR053142">
    <property type="entry name" value="PchR_regulatory_protein"/>
</dbReference>
<evidence type="ECO:0000313" key="6">
    <source>
        <dbReference type="Proteomes" id="UP000575083"/>
    </source>
</evidence>
<dbReference type="PROSITE" id="PS01124">
    <property type="entry name" value="HTH_ARAC_FAMILY_2"/>
    <property type="match status" value="1"/>
</dbReference>
<dbReference type="RefSeq" id="WP_184858538.1">
    <property type="nucleotide sequence ID" value="NZ_JACHLK010000005.1"/>
</dbReference>
<name>A0A7X0PEQ5_9BURK</name>
<comment type="caution">
    <text evidence="5">The sequence shown here is derived from an EMBL/GenBank/DDBJ whole genome shotgun (WGS) entry which is preliminary data.</text>
</comment>
<evidence type="ECO:0000313" key="5">
    <source>
        <dbReference type="EMBL" id="MBB6560486.1"/>
    </source>
</evidence>
<dbReference type="GO" id="GO:0003700">
    <property type="term" value="F:DNA-binding transcription factor activity"/>
    <property type="evidence" value="ECO:0007669"/>
    <property type="project" value="InterPro"/>
</dbReference>
<dbReference type="EMBL" id="JACHLK010000005">
    <property type="protein sequence ID" value="MBB6560486.1"/>
    <property type="molecule type" value="Genomic_DNA"/>
</dbReference>
<keyword evidence="6" id="KW-1185">Reference proteome</keyword>
<reference evidence="5 6" key="1">
    <citation type="submission" date="2020-08" db="EMBL/GenBank/DDBJ databases">
        <title>Functional genomics of gut bacteria from endangered species of beetles.</title>
        <authorList>
            <person name="Carlos-Shanley C."/>
        </authorList>
    </citation>
    <scope>NUCLEOTIDE SEQUENCE [LARGE SCALE GENOMIC DNA]</scope>
    <source>
        <strain evidence="5 6">S00198</strain>
    </source>
</reference>
<keyword evidence="1" id="KW-0805">Transcription regulation</keyword>
<dbReference type="PANTHER" id="PTHR47893:SF1">
    <property type="entry name" value="REGULATORY PROTEIN PCHR"/>
    <property type="match status" value="1"/>
</dbReference>
<dbReference type="InterPro" id="IPR018060">
    <property type="entry name" value="HTH_AraC"/>
</dbReference>
<evidence type="ECO:0000256" key="3">
    <source>
        <dbReference type="ARBA" id="ARBA00023163"/>
    </source>
</evidence>
<dbReference type="InterPro" id="IPR018062">
    <property type="entry name" value="HTH_AraC-typ_CS"/>
</dbReference>
<dbReference type="GO" id="GO:0043565">
    <property type="term" value="F:sequence-specific DNA binding"/>
    <property type="evidence" value="ECO:0007669"/>
    <property type="project" value="InterPro"/>
</dbReference>
<organism evidence="5 6">
    <name type="scientific">Acidovorax soli</name>
    <dbReference type="NCBI Taxonomy" id="592050"/>
    <lineage>
        <taxon>Bacteria</taxon>
        <taxon>Pseudomonadati</taxon>
        <taxon>Pseudomonadota</taxon>
        <taxon>Betaproteobacteria</taxon>
        <taxon>Burkholderiales</taxon>
        <taxon>Comamonadaceae</taxon>
        <taxon>Acidovorax</taxon>
    </lineage>
</organism>
<keyword evidence="2 5" id="KW-0238">DNA-binding</keyword>
<dbReference type="SUPFAM" id="SSF46689">
    <property type="entry name" value="Homeodomain-like"/>
    <property type="match status" value="2"/>
</dbReference>
<protein>
    <submittedName>
        <fullName evidence="5">AraC-like DNA-binding protein</fullName>
    </submittedName>
</protein>
<dbReference type="Proteomes" id="UP000575083">
    <property type="component" value="Unassembled WGS sequence"/>
</dbReference>
<proteinExistence type="predicted"/>
<evidence type="ECO:0000256" key="1">
    <source>
        <dbReference type="ARBA" id="ARBA00023015"/>
    </source>
</evidence>
<dbReference type="InterPro" id="IPR009057">
    <property type="entry name" value="Homeodomain-like_sf"/>
</dbReference>
<evidence type="ECO:0000256" key="2">
    <source>
        <dbReference type="ARBA" id="ARBA00023125"/>
    </source>
</evidence>
<evidence type="ECO:0000259" key="4">
    <source>
        <dbReference type="PROSITE" id="PS01124"/>
    </source>
</evidence>
<keyword evidence="3" id="KW-0804">Transcription</keyword>
<dbReference type="SMART" id="SM00342">
    <property type="entry name" value="HTH_ARAC"/>
    <property type="match status" value="1"/>
</dbReference>
<dbReference type="Gene3D" id="1.10.10.60">
    <property type="entry name" value="Homeodomain-like"/>
    <property type="match status" value="1"/>
</dbReference>
<dbReference type="PROSITE" id="PS00041">
    <property type="entry name" value="HTH_ARAC_FAMILY_1"/>
    <property type="match status" value="1"/>
</dbReference>
<sequence length="340" mass="37059">MLDIHPESFALCPEMPVLGLPELTRNLHLLGGDYQVAGMQAAPSEVLRGRMETLELRPGLVLYRTELQDLCTLRTSNLLLPGLKLCMLVQGSSELSYGRRSFVLGPQGGRSAAALVALAEPDRFTRHWQSGRAERKVSLTLMPEWLEANGVAHGAVQAFCRQHLAVAPWQPSARAMALADQIGRPPEMDPALRRLWLESRCLDIVVEALDVIARQGTGSAEGAAPPARHGALDARSHRRLRALRDFLDSGEADAMPLAAIARHAGMSAAHLQRHFPKVGGTSVVDYLRQRRLLRARQALERGEADVAGAAALAGYASAANFATAFRRVFGITPRQARQRL</sequence>
<dbReference type="AlphaFoldDB" id="A0A7X0PEQ5"/>
<feature type="domain" description="HTH araC/xylS-type" evidence="4">
    <location>
        <begin position="241"/>
        <end position="339"/>
    </location>
</feature>
<dbReference type="Pfam" id="PF12833">
    <property type="entry name" value="HTH_18"/>
    <property type="match status" value="1"/>
</dbReference>